<dbReference type="HOGENOM" id="CLU_034479_0_0_1"/>
<dbReference type="InterPro" id="IPR027417">
    <property type="entry name" value="P-loop_NTPase"/>
</dbReference>
<name>S8FBI1_FOMSC</name>
<dbReference type="EMBL" id="KE504160">
    <property type="protein sequence ID" value="EPS98955.1"/>
    <property type="molecule type" value="Genomic_DNA"/>
</dbReference>
<accession>S8FBI1</accession>
<dbReference type="Gene3D" id="3.40.50.300">
    <property type="entry name" value="P-loop containing nucleotide triphosphate hydrolases"/>
    <property type="match status" value="1"/>
</dbReference>
<dbReference type="GO" id="GO:0005525">
    <property type="term" value="F:GTP binding"/>
    <property type="evidence" value="ECO:0007669"/>
    <property type="project" value="InterPro"/>
</dbReference>
<keyword evidence="4" id="KW-1185">Reference proteome</keyword>
<dbReference type="AlphaFoldDB" id="S8FBI1"/>
<feature type="domain" description="IRG-type G" evidence="2">
    <location>
        <begin position="117"/>
        <end position="317"/>
    </location>
</feature>
<sequence length="333" mass="37294">MGNTFSAANTVKEVLLAFESIRDASTTETMRPNPTSQQLESLLVPYPQEACGPCHWQNRMNARETLRRSRRERQSLSDEVDLARHLTVGEDGLIRPIKTPTAREYAAAKQRLQYEADFIHFAVCGPAQSGKSTLIESFLRTDGRLGEPPGAEAVARHADGDLDCPFVWYEFPSAEAHAGADWEYFVAQGLYLFDAVFLLFDKQLAQTDVAILRNCARFAIPAYVVRMGARGGVERAVLDAFASPTSERARRAAAGLEPRLWQKMKKAYIESTRAAVGKALEDDGLPDQRVYIVEKDTLCKLMVGEDGPGLEYFDEWELLRDVLDDARRRRTST</sequence>
<evidence type="ECO:0000313" key="3">
    <source>
        <dbReference type="EMBL" id="EPS98955.1"/>
    </source>
</evidence>
<dbReference type="PROSITE" id="PS51716">
    <property type="entry name" value="G_IRG"/>
    <property type="match status" value="1"/>
</dbReference>
<evidence type="ECO:0000259" key="2">
    <source>
        <dbReference type="PROSITE" id="PS51716"/>
    </source>
</evidence>
<gene>
    <name evidence="3" type="ORF">FOMPIDRAFT_85159</name>
</gene>
<proteinExistence type="inferred from homology"/>
<evidence type="ECO:0000256" key="1">
    <source>
        <dbReference type="ARBA" id="ARBA00005429"/>
    </source>
</evidence>
<evidence type="ECO:0000313" key="4">
    <source>
        <dbReference type="Proteomes" id="UP000015241"/>
    </source>
</evidence>
<reference evidence="3 4" key="1">
    <citation type="journal article" date="2012" name="Science">
        <title>The Paleozoic origin of enzymatic lignin decomposition reconstructed from 31 fungal genomes.</title>
        <authorList>
            <person name="Floudas D."/>
            <person name="Binder M."/>
            <person name="Riley R."/>
            <person name="Barry K."/>
            <person name="Blanchette R.A."/>
            <person name="Henrissat B."/>
            <person name="Martinez A.T."/>
            <person name="Otillar R."/>
            <person name="Spatafora J.W."/>
            <person name="Yadav J.S."/>
            <person name="Aerts A."/>
            <person name="Benoit I."/>
            <person name="Boyd A."/>
            <person name="Carlson A."/>
            <person name="Copeland A."/>
            <person name="Coutinho P.M."/>
            <person name="de Vries R.P."/>
            <person name="Ferreira P."/>
            <person name="Findley K."/>
            <person name="Foster B."/>
            <person name="Gaskell J."/>
            <person name="Glotzer D."/>
            <person name="Gorecki P."/>
            <person name="Heitman J."/>
            <person name="Hesse C."/>
            <person name="Hori C."/>
            <person name="Igarashi K."/>
            <person name="Jurgens J.A."/>
            <person name="Kallen N."/>
            <person name="Kersten P."/>
            <person name="Kohler A."/>
            <person name="Kuees U."/>
            <person name="Kumar T.K.A."/>
            <person name="Kuo A."/>
            <person name="LaButti K."/>
            <person name="Larrondo L.F."/>
            <person name="Lindquist E."/>
            <person name="Ling A."/>
            <person name="Lombard V."/>
            <person name="Lucas S."/>
            <person name="Lundell T."/>
            <person name="Martin R."/>
            <person name="McLaughlin D.J."/>
            <person name="Morgenstern I."/>
            <person name="Morin E."/>
            <person name="Murat C."/>
            <person name="Nagy L.G."/>
            <person name="Nolan M."/>
            <person name="Ohm R.A."/>
            <person name="Patyshakuliyeva A."/>
            <person name="Rokas A."/>
            <person name="Ruiz-Duenas F.J."/>
            <person name="Sabat G."/>
            <person name="Salamov A."/>
            <person name="Samejima M."/>
            <person name="Schmutz J."/>
            <person name="Slot J.C."/>
            <person name="St John F."/>
            <person name="Stenlid J."/>
            <person name="Sun H."/>
            <person name="Sun S."/>
            <person name="Syed K."/>
            <person name="Tsang A."/>
            <person name="Wiebenga A."/>
            <person name="Young D."/>
            <person name="Pisabarro A."/>
            <person name="Eastwood D.C."/>
            <person name="Martin F."/>
            <person name="Cullen D."/>
            <person name="Grigoriev I.V."/>
            <person name="Hibbett D.S."/>
        </authorList>
    </citation>
    <scope>NUCLEOTIDE SEQUENCE</scope>
    <source>
        <strain evidence="4">FP-58527</strain>
    </source>
</reference>
<dbReference type="InterPro" id="IPR030385">
    <property type="entry name" value="G_IRG_dom"/>
</dbReference>
<dbReference type="InParanoid" id="S8FBI1"/>
<protein>
    <recommendedName>
        <fullName evidence="2">IRG-type G domain-containing protein</fullName>
    </recommendedName>
</protein>
<dbReference type="STRING" id="743788.S8FBI1"/>
<dbReference type="OrthoDB" id="10340451at2759"/>
<comment type="similarity">
    <text evidence="1">Belongs to the TRAFAC class dynamin-like GTPase superfamily. IRG family.</text>
</comment>
<dbReference type="Proteomes" id="UP000015241">
    <property type="component" value="Unassembled WGS sequence"/>
</dbReference>
<organism evidence="3 4">
    <name type="scientific">Fomitopsis schrenkii</name>
    <name type="common">Brown rot fungus</name>
    <dbReference type="NCBI Taxonomy" id="2126942"/>
    <lineage>
        <taxon>Eukaryota</taxon>
        <taxon>Fungi</taxon>
        <taxon>Dikarya</taxon>
        <taxon>Basidiomycota</taxon>
        <taxon>Agaricomycotina</taxon>
        <taxon>Agaricomycetes</taxon>
        <taxon>Polyporales</taxon>
        <taxon>Fomitopsis</taxon>
    </lineage>
</organism>